<gene>
    <name evidence="6" type="ORF">CYLTODRAFT_454935</name>
</gene>
<dbReference type="Gene3D" id="3.40.50.150">
    <property type="entry name" value="Vaccinia Virus protein VP39"/>
    <property type="match status" value="1"/>
</dbReference>
<feature type="domain" description="O-methyltransferase C-terminal" evidence="4">
    <location>
        <begin position="247"/>
        <end position="435"/>
    </location>
</feature>
<dbReference type="InterPro" id="IPR029063">
    <property type="entry name" value="SAM-dependent_MTases_sf"/>
</dbReference>
<keyword evidence="3" id="KW-0949">S-adenosyl-L-methionine</keyword>
<dbReference type="Pfam" id="PF00891">
    <property type="entry name" value="Methyltransf_2"/>
    <property type="match status" value="1"/>
</dbReference>
<feature type="domain" description="O-methyltransferase dimerisation" evidence="5">
    <location>
        <begin position="88"/>
        <end position="154"/>
    </location>
</feature>
<dbReference type="InterPro" id="IPR001077">
    <property type="entry name" value="COMT_C"/>
</dbReference>
<accession>A0A0D7B9S6</accession>
<evidence type="ECO:0000256" key="2">
    <source>
        <dbReference type="ARBA" id="ARBA00022679"/>
    </source>
</evidence>
<dbReference type="SUPFAM" id="SSF46785">
    <property type="entry name" value="Winged helix' DNA-binding domain"/>
    <property type="match status" value="1"/>
</dbReference>
<dbReference type="SUPFAM" id="SSF53335">
    <property type="entry name" value="S-adenosyl-L-methionine-dependent methyltransferases"/>
    <property type="match status" value="1"/>
</dbReference>
<evidence type="ECO:0000313" key="7">
    <source>
        <dbReference type="Proteomes" id="UP000054007"/>
    </source>
</evidence>
<reference evidence="6 7" key="1">
    <citation type="journal article" date="2015" name="Fungal Genet. Biol.">
        <title>Evolution of novel wood decay mechanisms in Agaricales revealed by the genome sequences of Fistulina hepatica and Cylindrobasidium torrendii.</title>
        <authorList>
            <person name="Floudas D."/>
            <person name="Held B.W."/>
            <person name="Riley R."/>
            <person name="Nagy L.G."/>
            <person name="Koehler G."/>
            <person name="Ransdell A.S."/>
            <person name="Younus H."/>
            <person name="Chow J."/>
            <person name="Chiniquy J."/>
            <person name="Lipzen A."/>
            <person name="Tritt A."/>
            <person name="Sun H."/>
            <person name="Haridas S."/>
            <person name="LaButti K."/>
            <person name="Ohm R.A."/>
            <person name="Kues U."/>
            <person name="Blanchette R.A."/>
            <person name="Grigoriev I.V."/>
            <person name="Minto R.E."/>
            <person name="Hibbett D.S."/>
        </authorList>
    </citation>
    <scope>NUCLEOTIDE SEQUENCE [LARGE SCALE GENOMIC DNA]</scope>
    <source>
        <strain evidence="6 7">FP15055 ss-10</strain>
    </source>
</reference>
<dbReference type="GO" id="GO:0046983">
    <property type="term" value="F:protein dimerization activity"/>
    <property type="evidence" value="ECO:0007669"/>
    <property type="project" value="InterPro"/>
</dbReference>
<proteinExistence type="predicted"/>
<dbReference type="PANTHER" id="PTHR43712">
    <property type="entry name" value="PUTATIVE (AFU_ORTHOLOGUE AFUA_4G14580)-RELATED"/>
    <property type="match status" value="1"/>
</dbReference>
<dbReference type="STRING" id="1314674.A0A0D7B9S6"/>
<organism evidence="6 7">
    <name type="scientific">Cylindrobasidium torrendii FP15055 ss-10</name>
    <dbReference type="NCBI Taxonomy" id="1314674"/>
    <lineage>
        <taxon>Eukaryota</taxon>
        <taxon>Fungi</taxon>
        <taxon>Dikarya</taxon>
        <taxon>Basidiomycota</taxon>
        <taxon>Agaricomycotina</taxon>
        <taxon>Agaricomycetes</taxon>
        <taxon>Agaricomycetidae</taxon>
        <taxon>Agaricales</taxon>
        <taxon>Marasmiineae</taxon>
        <taxon>Physalacriaceae</taxon>
        <taxon>Cylindrobasidium</taxon>
    </lineage>
</organism>
<keyword evidence="1 6" id="KW-0489">Methyltransferase</keyword>
<evidence type="ECO:0000259" key="5">
    <source>
        <dbReference type="Pfam" id="PF08100"/>
    </source>
</evidence>
<dbReference type="OrthoDB" id="2410195at2759"/>
<dbReference type="GO" id="GO:0032259">
    <property type="term" value="P:methylation"/>
    <property type="evidence" value="ECO:0007669"/>
    <property type="project" value="UniProtKB-KW"/>
</dbReference>
<dbReference type="InterPro" id="IPR016461">
    <property type="entry name" value="COMT-like"/>
</dbReference>
<dbReference type="Pfam" id="PF08100">
    <property type="entry name" value="Dimerisation"/>
    <property type="match status" value="1"/>
</dbReference>
<evidence type="ECO:0000259" key="4">
    <source>
        <dbReference type="Pfam" id="PF00891"/>
    </source>
</evidence>
<sequence length="453" mass="49183">MGHLTELAELILSSAKALEAVYDDAGKSVPTLDDLFCPSPLDSDPAVQTESMTIVAAANQIMHTVANPLTALQLAAGGLNLTTAWSIVQEANVPDILLEADAQKGLHVKDIASICGLEQDHLARLLRFLASRHFFKEVSPHVFANNRLSSFFLKHKSVSEIKADPQSRYDNAPLAGILGMMANDGLEVAPHLKDWVKSPQSAEAAFNIAKKTDQDYWAWLGAPGNEDRARQVATAMAGGAAHFPRENVTNAIDGANLKPGSIVVDVGGGQGGATMMLYKKYPHLKYIIQDLDNQADAAGAFWSSSEAADAWSKKQVQFQRHSFFDAQPVKNADVYLMRLCIHDWSDSKAKVMMSRIRDAAGPTSRFVVLDPLAMHTCQDPDLPENPIAPKPLLANYGIAGPGGVSAMSDIQMLYMYNGKERTVADMRLLGEQAGWKLQELKPGKLMAYIFSPA</sequence>
<evidence type="ECO:0000256" key="3">
    <source>
        <dbReference type="ARBA" id="ARBA00022691"/>
    </source>
</evidence>
<dbReference type="Gene3D" id="1.10.10.10">
    <property type="entry name" value="Winged helix-like DNA-binding domain superfamily/Winged helix DNA-binding domain"/>
    <property type="match status" value="1"/>
</dbReference>
<name>A0A0D7B9S6_9AGAR</name>
<dbReference type="PANTHER" id="PTHR43712:SF2">
    <property type="entry name" value="O-METHYLTRANSFERASE CICE"/>
    <property type="match status" value="1"/>
</dbReference>
<keyword evidence="2 6" id="KW-0808">Transferase</keyword>
<dbReference type="InterPro" id="IPR012967">
    <property type="entry name" value="COMT_dimerisation"/>
</dbReference>
<evidence type="ECO:0000256" key="1">
    <source>
        <dbReference type="ARBA" id="ARBA00022603"/>
    </source>
</evidence>
<dbReference type="InterPro" id="IPR036388">
    <property type="entry name" value="WH-like_DNA-bd_sf"/>
</dbReference>
<evidence type="ECO:0000313" key="6">
    <source>
        <dbReference type="EMBL" id="KIY66914.1"/>
    </source>
</evidence>
<dbReference type="GO" id="GO:0008171">
    <property type="term" value="F:O-methyltransferase activity"/>
    <property type="evidence" value="ECO:0007669"/>
    <property type="project" value="InterPro"/>
</dbReference>
<keyword evidence="7" id="KW-1185">Reference proteome</keyword>
<protein>
    <submittedName>
        <fullName evidence="6">S-adenosyl-L-methionine-dependent methyltransferase</fullName>
    </submittedName>
</protein>
<dbReference type="Proteomes" id="UP000054007">
    <property type="component" value="Unassembled WGS sequence"/>
</dbReference>
<dbReference type="AlphaFoldDB" id="A0A0D7B9S6"/>
<dbReference type="PROSITE" id="PS51683">
    <property type="entry name" value="SAM_OMT_II"/>
    <property type="match status" value="1"/>
</dbReference>
<dbReference type="EMBL" id="KN880540">
    <property type="protein sequence ID" value="KIY66914.1"/>
    <property type="molecule type" value="Genomic_DNA"/>
</dbReference>
<dbReference type="InterPro" id="IPR036390">
    <property type="entry name" value="WH_DNA-bd_sf"/>
</dbReference>